<accession>A0A1F5WZ87</accession>
<dbReference type="EMBL" id="MFID01000023">
    <property type="protein sequence ID" value="OGF80923.1"/>
    <property type="molecule type" value="Genomic_DNA"/>
</dbReference>
<gene>
    <name evidence="1" type="ORF">A2930_04275</name>
</gene>
<evidence type="ECO:0000313" key="2">
    <source>
        <dbReference type="Proteomes" id="UP000178114"/>
    </source>
</evidence>
<proteinExistence type="predicted"/>
<sequence length="195" mass="22655">MAYDAEFYRMYRAYLQEKTVRRNHNKVFECFRKFTGLTPLFVADLGCGLGEYSLYGHYNEYAGVDMNNAGQIQNFVRADYNNLDFVRALHFMPTVFVSLFSIECCLSADDKYALYKKIFCGIPWIQHALVGGFFYESKRDLEMVGETGGIVSYQTIEDPSKYISEVFSECRIHMRTPSKMFGDDVIEVWKILSRC</sequence>
<protein>
    <recommendedName>
        <fullName evidence="3">Methyltransferase type 11 domain-containing protein</fullName>
    </recommendedName>
</protein>
<comment type="caution">
    <text evidence="1">The sequence shown here is derived from an EMBL/GenBank/DDBJ whole genome shotgun (WGS) entry which is preliminary data.</text>
</comment>
<dbReference type="AlphaFoldDB" id="A0A1F5WZ87"/>
<dbReference type="STRING" id="1798351.A2930_04275"/>
<reference evidence="1 2" key="1">
    <citation type="journal article" date="2016" name="Nat. Commun.">
        <title>Thousands of microbial genomes shed light on interconnected biogeochemical processes in an aquifer system.</title>
        <authorList>
            <person name="Anantharaman K."/>
            <person name="Brown C.T."/>
            <person name="Hug L.A."/>
            <person name="Sharon I."/>
            <person name="Castelle C.J."/>
            <person name="Probst A.J."/>
            <person name="Thomas B.C."/>
            <person name="Singh A."/>
            <person name="Wilkins M.J."/>
            <person name="Karaoz U."/>
            <person name="Brodie E.L."/>
            <person name="Williams K.H."/>
            <person name="Hubbard S.S."/>
            <person name="Banfield J.F."/>
        </authorList>
    </citation>
    <scope>NUCLEOTIDE SEQUENCE [LARGE SCALE GENOMIC DNA]</scope>
</reference>
<evidence type="ECO:0000313" key="1">
    <source>
        <dbReference type="EMBL" id="OGF80923.1"/>
    </source>
</evidence>
<evidence type="ECO:0008006" key="3">
    <source>
        <dbReference type="Google" id="ProtNLM"/>
    </source>
</evidence>
<dbReference type="Proteomes" id="UP000178114">
    <property type="component" value="Unassembled WGS sequence"/>
</dbReference>
<organism evidence="1 2">
    <name type="scientific">Candidatus Giovannonibacteria bacterium RIFCSPLOWO2_01_FULL_45_34</name>
    <dbReference type="NCBI Taxonomy" id="1798351"/>
    <lineage>
        <taxon>Bacteria</taxon>
        <taxon>Candidatus Giovannoniibacteriota</taxon>
    </lineage>
</organism>
<name>A0A1F5WZ87_9BACT</name>